<reference evidence="1" key="1">
    <citation type="submission" date="2021-06" db="EMBL/GenBank/DDBJ databases">
        <authorList>
            <person name="Kallberg Y."/>
            <person name="Tangrot J."/>
            <person name="Rosling A."/>
        </authorList>
    </citation>
    <scope>NUCLEOTIDE SEQUENCE</scope>
    <source>
        <strain evidence="1">IN212</strain>
    </source>
</reference>
<evidence type="ECO:0000313" key="1">
    <source>
        <dbReference type="EMBL" id="CAG8618529.1"/>
    </source>
</evidence>
<feature type="non-terminal residue" evidence="1">
    <location>
        <position position="1"/>
    </location>
</feature>
<dbReference type="Proteomes" id="UP000789396">
    <property type="component" value="Unassembled WGS sequence"/>
</dbReference>
<dbReference type="EMBL" id="CAJVPZ010010305">
    <property type="protein sequence ID" value="CAG8618529.1"/>
    <property type="molecule type" value="Genomic_DNA"/>
</dbReference>
<keyword evidence="2" id="KW-1185">Reference proteome</keyword>
<dbReference type="OrthoDB" id="408631at2759"/>
<protein>
    <submittedName>
        <fullName evidence="1">7093_t:CDS:1</fullName>
    </submittedName>
</protein>
<name>A0A9N9D0F1_9GLOM</name>
<organism evidence="1 2">
    <name type="scientific">Racocetra fulgida</name>
    <dbReference type="NCBI Taxonomy" id="60492"/>
    <lineage>
        <taxon>Eukaryota</taxon>
        <taxon>Fungi</taxon>
        <taxon>Fungi incertae sedis</taxon>
        <taxon>Mucoromycota</taxon>
        <taxon>Glomeromycotina</taxon>
        <taxon>Glomeromycetes</taxon>
        <taxon>Diversisporales</taxon>
        <taxon>Gigasporaceae</taxon>
        <taxon>Racocetra</taxon>
    </lineage>
</organism>
<sequence length="58" mass="6773">EKARSQEVSAELLIEENNMHNYAIVWPLLRNGGAQRAMKYMFRFLYSEQPVISQKTKG</sequence>
<proteinExistence type="predicted"/>
<comment type="caution">
    <text evidence="1">The sequence shown here is derived from an EMBL/GenBank/DDBJ whole genome shotgun (WGS) entry which is preliminary data.</text>
</comment>
<evidence type="ECO:0000313" key="2">
    <source>
        <dbReference type="Proteomes" id="UP000789396"/>
    </source>
</evidence>
<gene>
    <name evidence="1" type="ORF">RFULGI_LOCUS7268</name>
</gene>
<accession>A0A9N9D0F1</accession>
<dbReference type="AlphaFoldDB" id="A0A9N9D0F1"/>